<dbReference type="Proteomes" id="UP000036367">
    <property type="component" value="Unassembled WGS sequence"/>
</dbReference>
<gene>
    <name evidence="1" type="ORF">RISK_005862</name>
</gene>
<keyword evidence="2" id="KW-1185">Reference proteome</keyword>
<dbReference type="AlphaFoldDB" id="A0A0J1B6E1"/>
<evidence type="ECO:0000313" key="1">
    <source>
        <dbReference type="EMBL" id="KLU02036.1"/>
    </source>
</evidence>
<proteinExistence type="predicted"/>
<name>A0A0J1B6E1_RHOIS</name>
<sequence>MLNTGPANLACGAFVPAAETLRTRSNALRSVLTVERRRE</sequence>
<dbReference type="STRING" id="595434.RISK_005862"/>
<evidence type="ECO:0000313" key="2">
    <source>
        <dbReference type="Proteomes" id="UP000036367"/>
    </source>
</evidence>
<accession>A0A0J1B6E1</accession>
<comment type="caution">
    <text evidence="1">The sequence shown here is derived from an EMBL/GenBank/DDBJ whole genome shotgun (WGS) entry which is preliminary data.</text>
</comment>
<organism evidence="1 2">
    <name type="scientific">Rhodopirellula islandica</name>
    <dbReference type="NCBI Taxonomy" id="595434"/>
    <lineage>
        <taxon>Bacteria</taxon>
        <taxon>Pseudomonadati</taxon>
        <taxon>Planctomycetota</taxon>
        <taxon>Planctomycetia</taxon>
        <taxon>Pirellulales</taxon>
        <taxon>Pirellulaceae</taxon>
        <taxon>Rhodopirellula</taxon>
    </lineage>
</organism>
<reference evidence="1" key="1">
    <citation type="submission" date="2015-05" db="EMBL/GenBank/DDBJ databases">
        <title>Permanent draft genome of Rhodopirellula islandicus K833.</title>
        <authorList>
            <person name="Kizina J."/>
            <person name="Richter M."/>
            <person name="Glockner F.O."/>
            <person name="Harder J."/>
        </authorList>
    </citation>
    <scope>NUCLEOTIDE SEQUENCE [LARGE SCALE GENOMIC DNA]</scope>
    <source>
        <strain evidence="1">K833</strain>
    </source>
</reference>
<dbReference type="EMBL" id="LECT01000046">
    <property type="protein sequence ID" value="KLU02036.1"/>
    <property type="molecule type" value="Genomic_DNA"/>
</dbReference>
<protein>
    <submittedName>
        <fullName evidence="1">Uncharacterized protein</fullName>
    </submittedName>
</protein>